<protein>
    <recommendedName>
        <fullName evidence="1">Glycoside hydrolase 123 catalytic domain-containing protein</fullName>
    </recommendedName>
</protein>
<dbReference type="AlphaFoldDB" id="A0A810L789"/>
<dbReference type="Proteomes" id="UP000680750">
    <property type="component" value="Chromosome"/>
</dbReference>
<dbReference type="PROSITE" id="PS51318">
    <property type="entry name" value="TAT"/>
    <property type="match status" value="1"/>
</dbReference>
<evidence type="ECO:0000313" key="2">
    <source>
        <dbReference type="EMBL" id="BCJ30171.1"/>
    </source>
</evidence>
<dbReference type="InterPro" id="IPR025150">
    <property type="entry name" value="GH123_cat"/>
</dbReference>
<dbReference type="EMBL" id="AP023354">
    <property type="protein sequence ID" value="BCJ30171.1"/>
    <property type="molecule type" value="Genomic_DNA"/>
</dbReference>
<organism evidence="2 3">
    <name type="scientific">Actinocatenispora sera</name>
    <dbReference type="NCBI Taxonomy" id="390989"/>
    <lineage>
        <taxon>Bacteria</taxon>
        <taxon>Bacillati</taxon>
        <taxon>Actinomycetota</taxon>
        <taxon>Actinomycetes</taxon>
        <taxon>Micromonosporales</taxon>
        <taxon>Micromonosporaceae</taxon>
        <taxon>Actinocatenispora</taxon>
    </lineage>
</organism>
<gene>
    <name evidence="2" type="ORF">Asera_42790</name>
</gene>
<sequence length="796" mass="86203">MTTTDSAGASRREVLSLGAALGAGLALGAGATLLPGAPASAAPGRPRTAGGLRYWLPANTSKVLRDESPTGAPGTIELSAAGNEYESAQLLLRAAGDPLEATVSVSGLRGPHGALPADAVELFRQHYIQVTAPENTRYPAGWYPDALVPLRSGGTVPVTAGQNQGLWLRVRVPAGQAAGPYTGALSITAAGTTLRIPVHLTVRDFDLPVTTSAPTAFTIWYDQVAWAHGVTAGTEEYAALMDRYYWFQVEQRLFPDDLPIGTDLAPAEWAERAEPYLTDERVRCFRIPYYGGDILGRTAQLVGILRAKGLLHKGFFYLGGLIDEPKPADYDRVRELCRQVEQIAPEVPHVVTTTPVAALADDVATWCVPFGHYGQPMTDWVRSAGKHAWWYPLVGTSWPLPSVFIDDSLLGTRLIGWLQHDLGIEGLLYWSTTIFEKWNGTAYVPRDTWADPTGYPKTNGDGFLLYPGKQVGIDGPVGTLRAEALRDGLEDLEYLVLWESRIAAVTDRLGLGDALDHRAVTRPVFDRLYTALNDYTEDPARLAAARDEVAGQIVDLARGVPALVTVPSAVEHGVLVDVYAAATTRVRVNGRHAVRHRAAGDAAVWRAALPLPAGVHQLDIELTDGARRSHQHRQVLVAAPEPALRTVPVNDFETDADLTRMTLNHVTVTRSDQHATSGSCSLAATYPANVAWPGISFDAAKHLGGADWSAHHYLAFDAYNPNDGVPPVLYAKFHGADGSADDKHPVWFAPGANEIRIDLHRVTIDRTAVGRLELYGFQSFDPVPLFLDNLRFLDES</sequence>
<name>A0A810L789_9ACTN</name>
<dbReference type="Gene3D" id="2.60.120.430">
    <property type="entry name" value="Galactose-binding lectin"/>
    <property type="match status" value="1"/>
</dbReference>
<dbReference type="OrthoDB" id="3579255at2"/>
<evidence type="ECO:0000313" key="3">
    <source>
        <dbReference type="Proteomes" id="UP000680750"/>
    </source>
</evidence>
<proteinExistence type="predicted"/>
<dbReference type="KEGG" id="aser:Asera_42790"/>
<evidence type="ECO:0000259" key="1">
    <source>
        <dbReference type="Pfam" id="PF13320"/>
    </source>
</evidence>
<dbReference type="Pfam" id="PF13320">
    <property type="entry name" value="GH123_cat"/>
    <property type="match status" value="1"/>
</dbReference>
<dbReference type="RefSeq" id="WP_030446190.1">
    <property type="nucleotide sequence ID" value="NZ_AP023354.1"/>
</dbReference>
<keyword evidence="3" id="KW-1185">Reference proteome</keyword>
<reference evidence="2" key="1">
    <citation type="submission" date="2020-08" db="EMBL/GenBank/DDBJ databases">
        <title>Whole genome shotgun sequence of Actinocatenispora sera NBRC 101916.</title>
        <authorList>
            <person name="Komaki H."/>
            <person name="Tamura T."/>
        </authorList>
    </citation>
    <scope>NUCLEOTIDE SEQUENCE</scope>
    <source>
        <strain evidence="2">NBRC 101916</strain>
    </source>
</reference>
<accession>A0A810L789</accession>
<feature type="domain" description="Glycoside hydrolase 123 catalytic" evidence="1">
    <location>
        <begin position="304"/>
        <end position="495"/>
    </location>
</feature>
<dbReference type="InterPro" id="IPR006311">
    <property type="entry name" value="TAT_signal"/>
</dbReference>